<gene>
    <name evidence="2" type="ORF">D5F11_018765</name>
</gene>
<organism evidence="2 3">
    <name type="scientific">Siminovitchia terrae</name>
    <name type="common">Bacillus terrae</name>
    <dbReference type="NCBI Taxonomy" id="1914933"/>
    <lineage>
        <taxon>Bacteria</taxon>
        <taxon>Bacillati</taxon>
        <taxon>Bacillota</taxon>
        <taxon>Bacilli</taxon>
        <taxon>Bacillales</taxon>
        <taxon>Bacillaceae</taxon>
        <taxon>Siminovitchia</taxon>
    </lineage>
</organism>
<dbReference type="OrthoDB" id="569879at2"/>
<dbReference type="AlphaFoldDB" id="A0A429X426"/>
<accession>A0A429X426</accession>
<dbReference type="Pfam" id="PF08378">
    <property type="entry name" value="NERD"/>
    <property type="match status" value="1"/>
</dbReference>
<dbReference type="InterPro" id="IPR011528">
    <property type="entry name" value="NERD"/>
</dbReference>
<dbReference type="EMBL" id="QYTW02000023">
    <property type="protein sequence ID" value="RST58146.1"/>
    <property type="molecule type" value="Genomic_DNA"/>
</dbReference>
<dbReference type="Proteomes" id="UP000287296">
    <property type="component" value="Unassembled WGS sequence"/>
</dbReference>
<dbReference type="PROSITE" id="PS50965">
    <property type="entry name" value="NERD"/>
    <property type="match status" value="1"/>
</dbReference>
<evidence type="ECO:0000313" key="3">
    <source>
        <dbReference type="Proteomes" id="UP000287296"/>
    </source>
</evidence>
<feature type="domain" description="NERD" evidence="1">
    <location>
        <begin position="41"/>
        <end position="159"/>
    </location>
</feature>
<dbReference type="RefSeq" id="WP_120119287.1">
    <property type="nucleotide sequence ID" value="NZ_QYTW02000023.1"/>
</dbReference>
<proteinExistence type="predicted"/>
<evidence type="ECO:0000313" key="2">
    <source>
        <dbReference type="EMBL" id="RST58146.1"/>
    </source>
</evidence>
<evidence type="ECO:0000259" key="1">
    <source>
        <dbReference type="PROSITE" id="PS50965"/>
    </source>
</evidence>
<sequence length="319" mass="37220">MVIKSRGKNNKVEKLEALISRLNPGHPQWEWIKEELHKRQSGERGERSLDYHLTFLPQDEFFILHDLRLKNEQGYFFQIDTLLLSSRFFTIIDVKNYGGSLFLDHHFNQLIQQSSNGNKRGLLDPISQIRRQQLQFKNWMKSNGMEDIPVESLIILSNSSTIIETTSNPSYYDKITRSINIDNKIEQFKLKYPKEIFTKEELWPFAKALVTAHTPSDYDPLKYFKITHADLLKGVCCPSCSILPMIRLHGNWQCSVCMYNCKDAHIRALQDYKLLISDTITVREMCSFLGMSSRYSAYRLIRTMSLCHSGGTKGREYFL</sequence>
<name>A0A429X426_SIMTE</name>
<protein>
    <submittedName>
        <fullName evidence="2">NERD domain-containing protein</fullName>
    </submittedName>
</protein>
<reference evidence="2 3" key="1">
    <citation type="submission" date="2018-12" db="EMBL/GenBank/DDBJ databases">
        <authorList>
            <person name="Sun L."/>
            <person name="Chen Z."/>
        </authorList>
    </citation>
    <scope>NUCLEOTIDE SEQUENCE [LARGE SCALE GENOMIC DNA]</scope>
    <source>
        <strain evidence="2 3">LMG 29736</strain>
    </source>
</reference>
<comment type="caution">
    <text evidence="2">The sequence shown here is derived from an EMBL/GenBank/DDBJ whole genome shotgun (WGS) entry which is preliminary data.</text>
</comment>